<gene>
    <name evidence="1" type="ORF">OIU77_016171</name>
</gene>
<dbReference type="EMBL" id="JAPFFI010000027">
    <property type="protein sequence ID" value="KAJ6302011.1"/>
    <property type="molecule type" value="Genomic_DNA"/>
</dbReference>
<protein>
    <recommendedName>
        <fullName evidence="3">Glutaredoxin domain-containing protein</fullName>
    </recommendedName>
</protein>
<evidence type="ECO:0000313" key="2">
    <source>
        <dbReference type="Proteomes" id="UP001141253"/>
    </source>
</evidence>
<evidence type="ECO:0000313" key="1">
    <source>
        <dbReference type="EMBL" id="KAJ6302011.1"/>
    </source>
</evidence>
<dbReference type="Proteomes" id="UP001141253">
    <property type="component" value="Chromosome 16"/>
</dbReference>
<reference evidence="1" key="2">
    <citation type="journal article" date="2023" name="Int. J. Mol. Sci.">
        <title>De Novo Assembly and Annotation of 11 Diverse Shrub Willow (Salix) Genomes Reveals Novel Gene Organization in Sex-Linked Regions.</title>
        <authorList>
            <person name="Hyden B."/>
            <person name="Feng K."/>
            <person name="Yates T.B."/>
            <person name="Jawdy S."/>
            <person name="Cereghino C."/>
            <person name="Smart L.B."/>
            <person name="Muchero W."/>
        </authorList>
    </citation>
    <scope>NUCLEOTIDE SEQUENCE</scope>
    <source>
        <tissue evidence="1">Shoot tip</tissue>
    </source>
</reference>
<dbReference type="PROSITE" id="PS00195">
    <property type="entry name" value="GLUTAREDOXIN_1"/>
    <property type="match status" value="1"/>
</dbReference>
<dbReference type="SUPFAM" id="SSF52833">
    <property type="entry name" value="Thioredoxin-like"/>
    <property type="match status" value="1"/>
</dbReference>
<dbReference type="InterPro" id="IPR036249">
    <property type="entry name" value="Thioredoxin-like_sf"/>
</dbReference>
<sequence>MAMNKAKELVSTNSVVVFSKTFCPYCTKVKQLSESIRSQIHCCGIGYREGRKRNPISVACVDWTTHGAKCFHRREPHWGL</sequence>
<proteinExistence type="predicted"/>
<name>A0ABQ8ZJK7_9ROSI</name>
<dbReference type="InterPro" id="IPR011767">
    <property type="entry name" value="GLR_AS"/>
</dbReference>
<reference evidence="1" key="1">
    <citation type="submission" date="2022-10" db="EMBL/GenBank/DDBJ databases">
        <authorList>
            <person name="Hyden B.L."/>
            <person name="Feng K."/>
            <person name="Yates T."/>
            <person name="Jawdy S."/>
            <person name="Smart L.B."/>
            <person name="Muchero W."/>
        </authorList>
    </citation>
    <scope>NUCLEOTIDE SEQUENCE</scope>
    <source>
        <tissue evidence="1">Shoot tip</tissue>
    </source>
</reference>
<evidence type="ECO:0008006" key="3">
    <source>
        <dbReference type="Google" id="ProtNLM"/>
    </source>
</evidence>
<keyword evidence="2" id="KW-1185">Reference proteome</keyword>
<comment type="caution">
    <text evidence="1">The sequence shown here is derived from an EMBL/GenBank/DDBJ whole genome shotgun (WGS) entry which is preliminary data.</text>
</comment>
<dbReference type="PROSITE" id="PS51354">
    <property type="entry name" value="GLUTAREDOXIN_2"/>
    <property type="match status" value="1"/>
</dbReference>
<dbReference type="Gene3D" id="3.40.30.10">
    <property type="entry name" value="Glutaredoxin"/>
    <property type="match status" value="1"/>
</dbReference>
<organism evidence="1 2">
    <name type="scientific">Salix suchowensis</name>
    <dbReference type="NCBI Taxonomy" id="1278906"/>
    <lineage>
        <taxon>Eukaryota</taxon>
        <taxon>Viridiplantae</taxon>
        <taxon>Streptophyta</taxon>
        <taxon>Embryophyta</taxon>
        <taxon>Tracheophyta</taxon>
        <taxon>Spermatophyta</taxon>
        <taxon>Magnoliopsida</taxon>
        <taxon>eudicotyledons</taxon>
        <taxon>Gunneridae</taxon>
        <taxon>Pentapetalae</taxon>
        <taxon>rosids</taxon>
        <taxon>fabids</taxon>
        <taxon>Malpighiales</taxon>
        <taxon>Salicaceae</taxon>
        <taxon>Saliceae</taxon>
        <taxon>Salix</taxon>
    </lineage>
</organism>
<accession>A0ABQ8ZJK7</accession>